<comment type="caution">
    <text evidence="4">The sequence shown here is derived from an EMBL/GenBank/DDBJ whole genome shotgun (WGS) entry which is preliminary data.</text>
</comment>
<feature type="DNA-binding region" description="OmpR/PhoB-type" evidence="2">
    <location>
        <begin position="137"/>
        <end position="237"/>
    </location>
</feature>
<dbReference type="OrthoDB" id="1787040at2"/>
<accession>K8E6N5</accession>
<dbReference type="Gene3D" id="1.10.10.10">
    <property type="entry name" value="Winged helix-like DNA-binding domain superfamily/Winged helix DNA-binding domain"/>
    <property type="match status" value="1"/>
</dbReference>
<proteinExistence type="predicted"/>
<organism evidence="4 5">
    <name type="scientific">Desulforamulus hydrothermalis Lam5 = DSM 18033</name>
    <dbReference type="NCBI Taxonomy" id="1121428"/>
    <lineage>
        <taxon>Bacteria</taxon>
        <taxon>Bacillati</taxon>
        <taxon>Bacillota</taxon>
        <taxon>Clostridia</taxon>
        <taxon>Eubacteriales</taxon>
        <taxon>Peptococcaceae</taxon>
        <taxon>Desulforamulus</taxon>
    </lineage>
</organism>
<feature type="domain" description="OmpR/PhoB-type" evidence="3">
    <location>
        <begin position="137"/>
        <end position="237"/>
    </location>
</feature>
<dbReference type="EMBL" id="CAOS01000003">
    <property type="protein sequence ID" value="CCO07138.1"/>
    <property type="molecule type" value="Genomic_DNA"/>
</dbReference>
<evidence type="ECO:0000313" key="5">
    <source>
        <dbReference type="Proteomes" id="UP000009315"/>
    </source>
</evidence>
<dbReference type="InterPro" id="IPR016032">
    <property type="entry name" value="Sig_transdc_resp-reg_C-effctor"/>
</dbReference>
<dbReference type="AlphaFoldDB" id="K8E6N5"/>
<dbReference type="GO" id="GO:0000160">
    <property type="term" value="P:phosphorelay signal transduction system"/>
    <property type="evidence" value="ECO:0007669"/>
    <property type="project" value="InterPro"/>
</dbReference>
<reference evidence="4 5" key="1">
    <citation type="journal article" date="2013" name="Genome Announc.">
        <title>Genome Sequence of the Sulfate-Reducing Bacterium Desulfotomaculum hydrothermale Lam5(T).</title>
        <authorList>
            <person name="Amin O."/>
            <person name="Fardeau M.L."/>
            <person name="Valette O."/>
            <person name="Hirschler-Rea A."/>
            <person name="Barbe V."/>
            <person name="Medigue C."/>
            <person name="Vacherie B."/>
            <person name="Ollivier B."/>
            <person name="Bertin P.N."/>
            <person name="Dolla A."/>
        </authorList>
    </citation>
    <scope>NUCLEOTIDE SEQUENCE [LARGE SCALE GENOMIC DNA]</scope>
    <source>
        <strain evidence="5">Lam5 / DSM 18033</strain>
    </source>
</reference>
<dbReference type="RefSeq" id="WP_008409893.1">
    <property type="nucleotide sequence ID" value="NZ_CAOS01000003.1"/>
</dbReference>
<dbReference type="STRING" id="1121428.DESHY_110082"/>
<keyword evidence="1 2" id="KW-0238">DNA-binding</keyword>
<dbReference type="CDD" id="cd00383">
    <property type="entry name" value="trans_reg_C"/>
    <property type="match status" value="1"/>
</dbReference>
<dbReference type="Proteomes" id="UP000009315">
    <property type="component" value="Unassembled WGS sequence"/>
</dbReference>
<dbReference type="Pfam" id="PF00486">
    <property type="entry name" value="Trans_reg_C"/>
    <property type="match status" value="1"/>
</dbReference>
<evidence type="ECO:0000259" key="3">
    <source>
        <dbReference type="PROSITE" id="PS51755"/>
    </source>
</evidence>
<gene>
    <name evidence="4" type="ORF">DESHY_110082</name>
</gene>
<name>K8E6N5_9FIRM</name>
<keyword evidence="5" id="KW-1185">Reference proteome</keyword>
<evidence type="ECO:0000256" key="1">
    <source>
        <dbReference type="ARBA" id="ARBA00023125"/>
    </source>
</evidence>
<dbReference type="GO" id="GO:0003677">
    <property type="term" value="F:DNA binding"/>
    <property type="evidence" value="ECO:0007669"/>
    <property type="project" value="UniProtKB-UniRule"/>
</dbReference>
<dbReference type="InterPro" id="IPR036388">
    <property type="entry name" value="WH-like_DNA-bd_sf"/>
</dbReference>
<dbReference type="InterPro" id="IPR001867">
    <property type="entry name" value="OmpR/PhoB-type_DNA-bd"/>
</dbReference>
<sequence length="244" mass="27849">MSIKKFPDKQLRQGNLPGKHEWLTVVPFLLHPDPWQRRRAAMLFQAGGGLISLQEVLLRLDRFPEDILVQALDWLQQWQWPAAEAPGSRLLLLCINLANHPDARLAAAGKGLLSRLQKQRWPVQLHERTVSYAAVSSKQREIPFLTVYLNKEEAWLGDQYLDLTPAQKRLVMRLAGAAGRFLARDALYTAVQGGDAVYGVPGDVKTHIKLLRHKLGDDGQRQHYIESKRHYGYRLNLTNVQIQK</sequence>
<evidence type="ECO:0000313" key="4">
    <source>
        <dbReference type="EMBL" id="CCO07138.1"/>
    </source>
</evidence>
<evidence type="ECO:0000256" key="2">
    <source>
        <dbReference type="PROSITE-ProRule" id="PRU01091"/>
    </source>
</evidence>
<dbReference type="eggNOG" id="COG0745">
    <property type="taxonomic scope" value="Bacteria"/>
</dbReference>
<dbReference type="PROSITE" id="PS51755">
    <property type="entry name" value="OMPR_PHOB"/>
    <property type="match status" value="1"/>
</dbReference>
<protein>
    <submittedName>
        <fullName evidence="4">Putative Response regulator receiver protein</fullName>
    </submittedName>
</protein>
<dbReference type="SMART" id="SM00862">
    <property type="entry name" value="Trans_reg_C"/>
    <property type="match status" value="1"/>
</dbReference>
<dbReference type="SUPFAM" id="SSF46894">
    <property type="entry name" value="C-terminal effector domain of the bipartite response regulators"/>
    <property type="match status" value="1"/>
</dbReference>
<dbReference type="GO" id="GO:0006355">
    <property type="term" value="P:regulation of DNA-templated transcription"/>
    <property type="evidence" value="ECO:0007669"/>
    <property type="project" value="InterPro"/>
</dbReference>